<keyword evidence="11" id="KW-0496">Mitochondrion</keyword>
<dbReference type="PROSITE" id="PS00911">
    <property type="entry name" value="DHODEHASE_1"/>
    <property type="match status" value="1"/>
</dbReference>
<dbReference type="GO" id="GO:0106430">
    <property type="term" value="F:dihydroorotate dehydrogenase (quinone) activity"/>
    <property type="evidence" value="ECO:0007669"/>
    <property type="project" value="UniProtKB-EC"/>
</dbReference>
<evidence type="ECO:0000256" key="8">
    <source>
        <dbReference type="ARBA" id="ARBA00023002"/>
    </source>
</evidence>
<evidence type="ECO:0000256" key="10">
    <source>
        <dbReference type="ARBA" id="ARBA00048639"/>
    </source>
</evidence>
<dbReference type="InterPro" id="IPR005720">
    <property type="entry name" value="Dihydroorotate_DH_cat"/>
</dbReference>
<dbReference type="Gene3D" id="3.20.20.70">
    <property type="entry name" value="Aldolase class I"/>
    <property type="match status" value="1"/>
</dbReference>
<dbReference type="InterPro" id="IPR001295">
    <property type="entry name" value="Dihydroorotate_DH_CS"/>
</dbReference>
<dbReference type="GO" id="GO:0005743">
    <property type="term" value="C:mitochondrial inner membrane"/>
    <property type="evidence" value="ECO:0007669"/>
    <property type="project" value="UniProtKB-SubCell"/>
</dbReference>
<dbReference type="InterPro" id="IPR013785">
    <property type="entry name" value="Aldolase_TIM"/>
</dbReference>
<dbReference type="EC" id="1.3.5.2" evidence="4 11"/>
<keyword evidence="14" id="KW-1185">Reference proteome</keyword>
<dbReference type="InterPro" id="IPR005719">
    <property type="entry name" value="Dihydroorotate_DH_2"/>
</dbReference>
<comment type="caution">
    <text evidence="13">The sequence shown here is derived from an EMBL/GenBank/DDBJ whole genome shotgun (WGS) entry which is preliminary data.</text>
</comment>
<accession>A0A443SQB3</accession>
<dbReference type="VEuPathDB" id="VectorBase:LDEU002313"/>
<organism evidence="13 14">
    <name type="scientific">Leptotrombidium deliense</name>
    <dbReference type="NCBI Taxonomy" id="299467"/>
    <lineage>
        <taxon>Eukaryota</taxon>
        <taxon>Metazoa</taxon>
        <taxon>Ecdysozoa</taxon>
        <taxon>Arthropoda</taxon>
        <taxon>Chelicerata</taxon>
        <taxon>Arachnida</taxon>
        <taxon>Acari</taxon>
        <taxon>Acariformes</taxon>
        <taxon>Trombidiformes</taxon>
        <taxon>Prostigmata</taxon>
        <taxon>Anystina</taxon>
        <taxon>Parasitengona</taxon>
        <taxon>Trombiculoidea</taxon>
        <taxon>Trombiculidae</taxon>
        <taxon>Leptotrombidium</taxon>
    </lineage>
</organism>
<dbReference type="NCBIfam" id="NF003645">
    <property type="entry name" value="PRK05286.1-2"/>
    <property type="match status" value="1"/>
</dbReference>
<sequence length="395" mass="43685">MACKPRIQNKIISCLQIAVGGSVSFVAINFFNGNDNFYQSCVKPALFTLCTPEFAHFFAVKCARFGIVPSFSIKEEDLPLLKTTVWGLNFKNPVGLAAGFDKNGEAIRGLKRLGFGFIEVGSVTPLPQDGNEKPRVFRLTEDEAIINSKGYRRAYNYIRMQWLNQKKRGDLIVGVNLGKNKEAVDATSDYVNGMINFYTNESVDYYTINISSPNTPGLRNLQKGDELRNLIVKLLEAKVRYQLNKPLLVKIAPDLSYEEKKAIADIVMNEKCGKVKVDGLVVSNTTIQRPESLKSDKKLVSETGGLSGKPLKELSTQAIRDMYKLTRGTIPIIGVGGISNGEDAFEKIKAGASLIQIYSALVYEGPSVVSKINRELAELLRKHGYSNIKEAIGKE</sequence>
<dbReference type="STRING" id="299467.A0A443SQB3"/>
<keyword evidence="7 11" id="KW-0288">FMN</keyword>
<dbReference type="PROSITE" id="PS00912">
    <property type="entry name" value="DHODEHASE_2"/>
    <property type="match status" value="1"/>
</dbReference>
<gene>
    <name evidence="13" type="ORF">B4U80_08835</name>
</gene>
<dbReference type="AlphaFoldDB" id="A0A443SQB3"/>
<evidence type="ECO:0000259" key="12">
    <source>
        <dbReference type="Pfam" id="PF01180"/>
    </source>
</evidence>
<comment type="cofactor">
    <cofactor evidence="11">
        <name>FMN</name>
        <dbReference type="ChEBI" id="CHEBI:58210"/>
    </cofactor>
    <text evidence="11">Binds 1 FMN per subunit.</text>
</comment>
<keyword evidence="11" id="KW-0812">Transmembrane</keyword>
<keyword evidence="11" id="KW-0999">Mitochondrion inner membrane</keyword>
<evidence type="ECO:0000256" key="3">
    <source>
        <dbReference type="ARBA" id="ARBA00005359"/>
    </source>
</evidence>
<dbReference type="PANTHER" id="PTHR48109:SF4">
    <property type="entry name" value="DIHYDROOROTATE DEHYDROGENASE (QUINONE), MITOCHONDRIAL"/>
    <property type="match status" value="1"/>
</dbReference>
<comment type="similarity">
    <text evidence="3 11">Belongs to the dihydroorotate dehydrogenase family. Type 2 subfamily.</text>
</comment>
<evidence type="ECO:0000256" key="9">
    <source>
        <dbReference type="ARBA" id="ARBA00023136"/>
    </source>
</evidence>
<dbReference type="EMBL" id="NCKV01000791">
    <property type="protein sequence ID" value="RWS29726.1"/>
    <property type="molecule type" value="Genomic_DNA"/>
</dbReference>
<proteinExistence type="inferred from homology"/>
<dbReference type="PANTHER" id="PTHR48109">
    <property type="entry name" value="DIHYDROOROTATE DEHYDROGENASE (QUINONE), MITOCHONDRIAL-RELATED"/>
    <property type="match status" value="1"/>
</dbReference>
<evidence type="ECO:0000256" key="7">
    <source>
        <dbReference type="ARBA" id="ARBA00022643"/>
    </source>
</evidence>
<comment type="subcellular location">
    <subcellularLocation>
        <location evidence="1">Membrane</location>
    </subcellularLocation>
    <subcellularLocation>
        <location evidence="11">Mitochondrion inner membrane</location>
        <topology evidence="11">Single-pass membrane protein</topology>
    </subcellularLocation>
</comment>
<keyword evidence="8 11" id="KW-0560">Oxidoreductase</keyword>
<dbReference type="UniPathway" id="UPA00070">
    <property type="reaction ID" value="UER00946"/>
</dbReference>
<protein>
    <recommendedName>
        <fullName evidence="5 11">Dihydroorotate dehydrogenase (quinone), mitochondrial</fullName>
        <shortName evidence="11">DHOdehase</shortName>
        <ecNumber evidence="4 11">1.3.5.2</ecNumber>
    </recommendedName>
</protein>
<evidence type="ECO:0000256" key="1">
    <source>
        <dbReference type="ARBA" id="ARBA00004370"/>
    </source>
</evidence>
<dbReference type="GO" id="GO:0044205">
    <property type="term" value="P:'de novo' UMP biosynthetic process"/>
    <property type="evidence" value="ECO:0007669"/>
    <property type="project" value="UniProtKB-UniPathway"/>
</dbReference>
<evidence type="ECO:0000313" key="13">
    <source>
        <dbReference type="EMBL" id="RWS29726.1"/>
    </source>
</evidence>
<evidence type="ECO:0000256" key="11">
    <source>
        <dbReference type="RuleBase" id="RU361255"/>
    </source>
</evidence>
<dbReference type="OrthoDB" id="14784at2759"/>
<dbReference type="GO" id="GO:0006207">
    <property type="term" value="P:'de novo' pyrimidine nucleobase biosynthetic process"/>
    <property type="evidence" value="ECO:0007669"/>
    <property type="project" value="InterPro"/>
</dbReference>
<reference evidence="13 14" key="1">
    <citation type="journal article" date="2018" name="Gigascience">
        <title>Genomes of trombidid mites reveal novel predicted allergens and laterally-transferred genes associated with secondary metabolism.</title>
        <authorList>
            <person name="Dong X."/>
            <person name="Chaisiri K."/>
            <person name="Xia D."/>
            <person name="Armstrong S.D."/>
            <person name="Fang Y."/>
            <person name="Donnelly M.J."/>
            <person name="Kadowaki T."/>
            <person name="McGarry J.W."/>
            <person name="Darby A.C."/>
            <person name="Makepeace B.L."/>
        </authorList>
    </citation>
    <scope>NUCLEOTIDE SEQUENCE [LARGE SCALE GENOMIC DNA]</scope>
    <source>
        <strain evidence="13">UoL-UT</strain>
    </source>
</reference>
<name>A0A443SQB3_9ACAR</name>
<dbReference type="CDD" id="cd04738">
    <property type="entry name" value="DHOD_2_like"/>
    <property type="match status" value="1"/>
</dbReference>
<keyword evidence="6 11" id="KW-0285">Flavoprotein</keyword>
<evidence type="ECO:0000256" key="6">
    <source>
        <dbReference type="ARBA" id="ARBA00022630"/>
    </source>
</evidence>
<dbReference type="NCBIfam" id="NF003652">
    <property type="entry name" value="PRK05286.2-5"/>
    <property type="match status" value="1"/>
</dbReference>
<keyword evidence="11" id="KW-1133">Transmembrane helix</keyword>
<comment type="pathway">
    <text evidence="2 11">Pyrimidine metabolism; UMP biosynthesis via de novo pathway; orotate from (S)-dihydroorotate (quinone route): step 1/1.</text>
</comment>
<feature type="domain" description="Dihydroorotate dehydrogenase catalytic" evidence="12">
    <location>
        <begin position="81"/>
        <end position="380"/>
    </location>
</feature>
<dbReference type="InterPro" id="IPR050074">
    <property type="entry name" value="DHO_dehydrogenase"/>
</dbReference>
<keyword evidence="9 11" id="KW-0472">Membrane</keyword>
<dbReference type="Proteomes" id="UP000288716">
    <property type="component" value="Unassembled WGS sequence"/>
</dbReference>
<evidence type="ECO:0000256" key="2">
    <source>
        <dbReference type="ARBA" id="ARBA00005161"/>
    </source>
</evidence>
<dbReference type="SUPFAM" id="SSF51395">
    <property type="entry name" value="FMN-linked oxidoreductases"/>
    <property type="match status" value="1"/>
</dbReference>
<evidence type="ECO:0000313" key="14">
    <source>
        <dbReference type="Proteomes" id="UP000288716"/>
    </source>
</evidence>
<dbReference type="NCBIfam" id="TIGR01036">
    <property type="entry name" value="pyrD_sub2"/>
    <property type="match status" value="1"/>
</dbReference>
<dbReference type="Pfam" id="PF01180">
    <property type="entry name" value="DHO_dh"/>
    <property type="match status" value="1"/>
</dbReference>
<feature type="transmembrane region" description="Helical" evidence="11">
    <location>
        <begin position="12"/>
        <end position="31"/>
    </location>
</feature>
<evidence type="ECO:0000256" key="5">
    <source>
        <dbReference type="ARBA" id="ARBA00017599"/>
    </source>
</evidence>
<comment type="catalytic activity">
    <reaction evidence="10 11">
        <text>(S)-dihydroorotate + a quinone = orotate + a quinol</text>
        <dbReference type="Rhea" id="RHEA:30187"/>
        <dbReference type="ChEBI" id="CHEBI:24646"/>
        <dbReference type="ChEBI" id="CHEBI:30839"/>
        <dbReference type="ChEBI" id="CHEBI:30864"/>
        <dbReference type="ChEBI" id="CHEBI:132124"/>
        <dbReference type="EC" id="1.3.5.2"/>
    </reaction>
</comment>
<evidence type="ECO:0000256" key="4">
    <source>
        <dbReference type="ARBA" id="ARBA00012791"/>
    </source>
</evidence>